<gene>
    <name evidence="1" type="ORF">J07HQW2_02092</name>
</gene>
<evidence type="ECO:0000313" key="2">
    <source>
        <dbReference type="Proteomes" id="UP000030710"/>
    </source>
</evidence>
<protein>
    <submittedName>
        <fullName evidence="1">Uncharacterized protein</fullName>
    </submittedName>
</protein>
<dbReference type="EMBL" id="KE356561">
    <property type="protein sequence ID" value="ERG95633.1"/>
    <property type="molecule type" value="Genomic_DNA"/>
</dbReference>
<dbReference type="Proteomes" id="UP000030710">
    <property type="component" value="Unassembled WGS sequence"/>
</dbReference>
<evidence type="ECO:0000313" key="1">
    <source>
        <dbReference type="EMBL" id="ERG95633.1"/>
    </source>
</evidence>
<sequence length="29" mass="3322">MSSAAYMYDEHDRMNTVPSIAVETVENLF</sequence>
<dbReference type="HOGENOM" id="CLU_3408352_0_0_2"/>
<proteinExistence type="predicted"/>
<dbReference type="AlphaFoldDB" id="U1NFN4"/>
<name>U1NFN4_9EURY</name>
<organism evidence="1 2">
    <name type="scientific">Haloquadratum walsbyi J07HQW2</name>
    <dbReference type="NCBI Taxonomy" id="1238425"/>
    <lineage>
        <taxon>Archaea</taxon>
        <taxon>Methanobacteriati</taxon>
        <taxon>Methanobacteriota</taxon>
        <taxon>Stenosarchaea group</taxon>
        <taxon>Halobacteria</taxon>
        <taxon>Halobacteriales</taxon>
        <taxon>Haloferacaceae</taxon>
        <taxon>Haloquadratum</taxon>
    </lineage>
</organism>
<reference evidence="1 2" key="1">
    <citation type="journal article" date="2013" name="PLoS ONE">
        <title>Assembly-driven community genomics of a hypersaline microbial ecosystem.</title>
        <authorList>
            <person name="Podell S."/>
            <person name="Ugalde J.A."/>
            <person name="Narasingarao P."/>
            <person name="Banfield J.F."/>
            <person name="Heidelberg K.B."/>
            <person name="Allen E.E."/>
        </authorList>
    </citation>
    <scope>NUCLEOTIDE SEQUENCE [LARGE SCALE GENOMIC DNA]</scope>
    <source>
        <strain evidence="2">J07HQW2</strain>
    </source>
</reference>
<accession>U1NFN4</accession>